<reference evidence="8" key="1">
    <citation type="journal article" date="2015" name="Nature">
        <title>Complex archaea that bridge the gap between prokaryotes and eukaryotes.</title>
        <authorList>
            <person name="Spang A."/>
            <person name="Saw J.H."/>
            <person name="Jorgensen S.L."/>
            <person name="Zaremba-Niedzwiedzka K."/>
            <person name="Martijn J."/>
            <person name="Lind A.E."/>
            <person name="van Eijk R."/>
            <person name="Schleper C."/>
            <person name="Guy L."/>
            <person name="Ettema T.J."/>
        </authorList>
    </citation>
    <scope>NUCLEOTIDE SEQUENCE</scope>
</reference>
<keyword evidence="4" id="KW-0378">Hydrolase</keyword>
<dbReference type="PROSITE" id="PS52035">
    <property type="entry name" value="PEPTIDASE_M14"/>
    <property type="match status" value="1"/>
</dbReference>
<name>A0A0F9TZE6_9ZZZZ</name>
<evidence type="ECO:0000313" key="8">
    <source>
        <dbReference type="EMBL" id="KKN54496.1"/>
    </source>
</evidence>
<comment type="similarity">
    <text evidence="2">Belongs to the peptidase M14 family.</text>
</comment>
<evidence type="ECO:0000256" key="5">
    <source>
        <dbReference type="ARBA" id="ARBA00022833"/>
    </source>
</evidence>
<dbReference type="AlphaFoldDB" id="A0A0F9TZE6"/>
<keyword evidence="6" id="KW-0482">Metalloprotease</keyword>
<keyword evidence="5" id="KW-0862">Zinc</keyword>
<evidence type="ECO:0000256" key="4">
    <source>
        <dbReference type="ARBA" id="ARBA00022801"/>
    </source>
</evidence>
<dbReference type="InterPro" id="IPR000834">
    <property type="entry name" value="Peptidase_M14"/>
</dbReference>
<evidence type="ECO:0000256" key="1">
    <source>
        <dbReference type="ARBA" id="ARBA00001947"/>
    </source>
</evidence>
<organism evidence="8">
    <name type="scientific">marine sediment metagenome</name>
    <dbReference type="NCBI Taxonomy" id="412755"/>
    <lineage>
        <taxon>unclassified sequences</taxon>
        <taxon>metagenomes</taxon>
        <taxon>ecological metagenomes</taxon>
    </lineage>
</organism>
<gene>
    <name evidence="8" type="ORF">LCGC14_0591720</name>
</gene>
<evidence type="ECO:0000256" key="2">
    <source>
        <dbReference type="ARBA" id="ARBA00005988"/>
    </source>
</evidence>
<dbReference type="PANTHER" id="PTHR11705">
    <property type="entry name" value="PROTEASE FAMILY M14 CARBOXYPEPTIDASE A,B"/>
    <property type="match status" value="1"/>
</dbReference>
<dbReference type="Pfam" id="PF00246">
    <property type="entry name" value="Peptidase_M14"/>
    <property type="match status" value="1"/>
</dbReference>
<dbReference type="Gene3D" id="3.40.630.10">
    <property type="entry name" value="Zn peptidases"/>
    <property type="match status" value="1"/>
</dbReference>
<protein>
    <recommendedName>
        <fullName evidence="7">Peptidase M14 domain-containing protein</fullName>
    </recommendedName>
</protein>
<dbReference type="EMBL" id="LAZR01000926">
    <property type="protein sequence ID" value="KKN54496.1"/>
    <property type="molecule type" value="Genomic_DNA"/>
</dbReference>
<proteinExistence type="inferred from homology"/>
<dbReference type="GO" id="GO:0008270">
    <property type="term" value="F:zinc ion binding"/>
    <property type="evidence" value="ECO:0007669"/>
    <property type="project" value="InterPro"/>
</dbReference>
<accession>A0A0F9TZE6</accession>
<dbReference type="GO" id="GO:0005615">
    <property type="term" value="C:extracellular space"/>
    <property type="evidence" value="ECO:0007669"/>
    <property type="project" value="TreeGrafter"/>
</dbReference>
<keyword evidence="3" id="KW-0645">Protease</keyword>
<dbReference type="PANTHER" id="PTHR11705:SF143">
    <property type="entry name" value="SLL0236 PROTEIN"/>
    <property type="match status" value="1"/>
</dbReference>
<dbReference type="SUPFAM" id="SSF53187">
    <property type="entry name" value="Zn-dependent exopeptidases"/>
    <property type="match status" value="1"/>
</dbReference>
<comment type="caution">
    <text evidence="8">The sequence shown here is derived from an EMBL/GenBank/DDBJ whole genome shotgun (WGS) entry which is preliminary data.</text>
</comment>
<comment type="cofactor">
    <cofactor evidence="1">
        <name>Zn(2+)</name>
        <dbReference type="ChEBI" id="CHEBI:29105"/>
    </cofactor>
</comment>
<dbReference type="GO" id="GO:0004181">
    <property type="term" value="F:metallocarboxypeptidase activity"/>
    <property type="evidence" value="ECO:0007669"/>
    <property type="project" value="InterPro"/>
</dbReference>
<dbReference type="GO" id="GO:0006508">
    <property type="term" value="P:proteolysis"/>
    <property type="evidence" value="ECO:0007669"/>
    <property type="project" value="UniProtKB-KW"/>
</dbReference>
<evidence type="ECO:0000256" key="3">
    <source>
        <dbReference type="ARBA" id="ARBA00022670"/>
    </source>
</evidence>
<dbReference type="SMART" id="SM00631">
    <property type="entry name" value="Zn_pept"/>
    <property type="match status" value="1"/>
</dbReference>
<evidence type="ECO:0000259" key="7">
    <source>
        <dbReference type="PROSITE" id="PS52035"/>
    </source>
</evidence>
<evidence type="ECO:0000256" key="6">
    <source>
        <dbReference type="ARBA" id="ARBA00023049"/>
    </source>
</evidence>
<feature type="domain" description="Peptidase M14" evidence="7">
    <location>
        <begin position="39"/>
        <end position="275"/>
    </location>
</feature>
<sequence length="566" mass="65838">MKPRKPKTIFLLAFFLFFSSFISGAETVKTPAEETNYTQYSQYEKITEFLSRVSHLSEEMKVQIIGQTRETENYPLKDLYLCIISEEGADSPHKLNRKKPTFLLVAAKHGNEQSAKEAALWLIRDLATGKLKALVKKVNFLIIPQANPYGNWFDQRRNEQNLDLNRDHVKLEAPEVEAIHHVFRTWMPEVTMDVHEKGDDFYRVSIGCVSNVNIHQSLQEFSRSKILAEVWKKLEKKRITHHEYLITQAMGIDSSAGVQYRQEDLEGRDEMKRYSTTDLNDGRNSLGIYETLSFIQEGASRHDLETLKERTNYQYYGIRYFAESIAGHGEEIISLVNDLRRKLLVKAKVFSEDDLVHLRMQYARDEKEPELIIKKFERSEVSIRGVLKVDKKAGDLITRDDMARYRYPSEQKVVKEAVTNWFPNVEPTLSVLRPLGYIIPAKHLDVVETLLGHDIKVEMFSKDIHLEIESYRTKEIVPAGDDYLPPQKIEVEKKKLQTIIKRGDFYVSCAQLGANLVPCLLEPQSQYGFIRYWKFKLVPEAGDIFPFYRFVGKKTLPLIPYKNWQR</sequence>